<keyword evidence="3" id="KW-1185">Reference proteome</keyword>
<evidence type="ECO:0008006" key="4">
    <source>
        <dbReference type="Google" id="ProtNLM"/>
    </source>
</evidence>
<accession>A0ABU3TFY6</accession>
<dbReference type="EMBL" id="JAWDJT010000003">
    <property type="protein sequence ID" value="MDU0370274.1"/>
    <property type="molecule type" value="Genomic_DNA"/>
</dbReference>
<dbReference type="Proteomes" id="UP001250698">
    <property type="component" value="Unassembled WGS sequence"/>
</dbReference>
<protein>
    <recommendedName>
        <fullName evidence="4">Haem-binding uptake Tiki superfamily ChaN domain-containing protein</fullName>
    </recommendedName>
</protein>
<evidence type="ECO:0000313" key="3">
    <source>
        <dbReference type="Proteomes" id="UP001250698"/>
    </source>
</evidence>
<comment type="caution">
    <text evidence="2">The sequence shown here is derived from an EMBL/GenBank/DDBJ whole genome shotgun (WGS) entry which is preliminary data.</text>
</comment>
<feature type="signal peptide" evidence="1">
    <location>
        <begin position="1"/>
        <end position="27"/>
    </location>
</feature>
<reference evidence="2 3" key="1">
    <citation type="submission" date="2023-10" db="EMBL/GenBank/DDBJ databases">
        <title>Hymenobacter endophyticus sp. nov., an isolate from the leaf tissues of wheat.</title>
        <authorList>
            <person name="Dai Y."/>
        </authorList>
    </citation>
    <scope>NUCLEOTIDE SEQUENCE [LARGE SCALE GENOMIC DNA]</scope>
    <source>
        <strain evidence="2 3">ZK17L-C2</strain>
    </source>
</reference>
<dbReference type="SUPFAM" id="SSF159501">
    <property type="entry name" value="EreA/ChaN-like"/>
    <property type="match status" value="1"/>
</dbReference>
<sequence length="416" mass="46203">MFDYSICWLIRLTAAVLLAVCSLPARAQAPADTTFQRLLRKYQFPLTQAGTQFSGPGWEKLQQDIRQSTVVLLGEDHGMAQIPPFVQAVAEVLQPKVYVAEIDRYQAQDLTRLVAQPGLPSAFLQQYPMSLSFYSWAEEFELARALRTRNTTIVGIDQLGFASVGRTLALMADKTKSKTTRAYLRQQSAALQARDRAALVAGNYGGVSINGLRPTLLDSLRLLTRTESPQVRQLLQDLEASEAIFRVNIAGKPGGHQTRINLMKRNLLQELQPYQLAGQPLPPMLFKFGAYHLGRGRSIWGDIYDVGNLAVNLADAHDQKTLHIFVIGKQGQQVQGQNPDDFSKNAAKYSNVDAAMVLPFMAATPAGATWQVFDLRPLRRAMLYKAMPVASQELQATILGYDYMVIIPETTASRNF</sequence>
<evidence type="ECO:0000256" key="1">
    <source>
        <dbReference type="SAM" id="SignalP"/>
    </source>
</evidence>
<feature type="chain" id="PRO_5045804212" description="Haem-binding uptake Tiki superfamily ChaN domain-containing protein" evidence="1">
    <location>
        <begin position="28"/>
        <end position="416"/>
    </location>
</feature>
<proteinExistence type="predicted"/>
<evidence type="ECO:0000313" key="2">
    <source>
        <dbReference type="EMBL" id="MDU0370274.1"/>
    </source>
</evidence>
<name>A0ABU3TFY6_9BACT</name>
<organism evidence="2 3">
    <name type="scientific">Hymenobacter endophyticus</name>
    <dbReference type="NCBI Taxonomy" id="3076335"/>
    <lineage>
        <taxon>Bacteria</taxon>
        <taxon>Pseudomonadati</taxon>
        <taxon>Bacteroidota</taxon>
        <taxon>Cytophagia</taxon>
        <taxon>Cytophagales</taxon>
        <taxon>Hymenobacteraceae</taxon>
        <taxon>Hymenobacter</taxon>
    </lineage>
</organism>
<gene>
    <name evidence="2" type="ORF">ROI90_07710</name>
</gene>
<keyword evidence="1" id="KW-0732">Signal</keyword>
<dbReference type="RefSeq" id="WP_315997752.1">
    <property type="nucleotide sequence ID" value="NZ_JAWDJT010000003.1"/>
</dbReference>